<dbReference type="EMBL" id="BMJD01000106">
    <property type="protein sequence ID" value="GGB63920.1"/>
    <property type="molecule type" value="Genomic_DNA"/>
</dbReference>
<evidence type="ECO:0000256" key="2">
    <source>
        <dbReference type="ARBA" id="ARBA00022578"/>
    </source>
</evidence>
<dbReference type="GO" id="GO:0006313">
    <property type="term" value="P:DNA transposition"/>
    <property type="evidence" value="ECO:0007669"/>
    <property type="project" value="InterPro"/>
</dbReference>
<dbReference type="Pfam" id="PF14294">
    <property type="entry name" value="DUF4372"/>
    <property type="match status" value="1"/>
</dbReference>
<dbReference type="RefSeq" id="WP_188725987.1">
    <property type="nucleotide sequence ID" value="NZ_BMJD01000106.1"/>
</dbReference>
<evidence type="ECO:0000313" key="7">
    <source>
        <dbReference type="EMBL" id="GGB63920.1"/>
    </source>
</evidence>
<evidence type="ECO:0000256" key="3">
    <source>
        <dbReference type="ARBA" id="ARBA00023125"/>
    </source>
</evidence>
<reference evidence="7" key="2">
    <citation type="submission" date="2020-09" db="EMBL/GenBank/DDBJ databases">
        <authorList>
            <person name="Sun Q."/>
            <person name="Zhou Y."/>
        </authorList>
    </citation>
    <scope>NUCLEOTIDE SEQUENCE</scope>
    <source>
        <strain evidence="7">CGMCC 1.15454</strain>
    </source>
</reference>
<dbReference type="GO" id="GO:0004803">
    <property type="term" value="F:transposase activity"/>
    <property type="evidence" value="ECO:0007669"/>
    <property type="project" value="InterPro"/>
</dbReference>
<dbReference type="InterPro" id="IPR012337">
    <property type="entry name" value="RNaseH-like_sf"/>
</dbReference>
<dbReference type="Proteomes" id="UP000621492">
    <property type="component" value="Unassembled WGS sequence"/>
</dbReference>
<dbReference type="InterPro" id="IPR002559">
    <property type="entry name" value="Transposase_11"/>
</dbReference>
<dbReference type="PANTHER" id="PTHR33258">
    <property type="entry name" value="TRANSPOSASE INSL FOR INSERTION SEQUENCE ELEMENT IS186A-RELATED"/>
    <property type="match status" value="1"/>
</dbReference>
<comment type="similarity">
    <text evidence="1">Belongs to the transposase 11 family.</text>
</comment>
<comment type="caution">
    <text evidence="7">The sequence shown here is derived from an EMBL/GenBank/DDBJ whole genome shotgun (WGS) entry which is preliminary data.</text>
</comment>
<reference evidence="7" key="1">
    <citation type="journal article" date="2014" name="Int. J. Syst. Evol. Microbiol.">
        <title>Complete genome sequence of Corynebacterium casei LMG S-19264T (=DSM 44701T), isolated from a smear-ripened cheese.</title>
        <authorList>
            <consortium name="US DOE Joint Genome Institute (JGI-PGF)"/>
            <person name="Walter F."/>
            <person name="Albersmeier A."/>
            <person name="Kalinowski J."/>
            <person name="Ruckert C."/>
        </authorList>
    </citation>
    <scope>NUCLEOTIDE SEQUENCE</scope>
    <source>
        <strain evidence="7">CGMCC 1.15454</strain>
    </source>
</reference>
<evidence type="ECO:0000256" key="1">
    <source>
        <dbReference type="ARBA" id="ARBA00010075"/>
    </source>
</evidence>
<name>A0A9W5X7Y7_9BACI</name>
<keyword evidence="8" id="KW-1185">Reference proteome</keyword>
<dbReference type="InterPro" id="IPR025399">
    <property type="entry name" value="DUF4372"/>
</dbReference>
<feature type="domain" description="DUF4372" evidence="6">
    <location>
        <begin position="7"/>
        <end position="77"/>
    </location>
</feature>
<protein>
    <submittedName>
        <fullName evidence="7">IS4 family transposase ISDha2</fullName>
    </submittedName>
</protein>
<keyword evidence="4" id="KW-0233">DNA recombination</keyword>
<dbReference type="AlphaFoldDB" id="A0A9W5X7Y7"/>
<dbReference type="SUPFAM" id="SSF53098">
    <property type="entry name" value="Ribonuclease H-like"/>
    <property type="match status" value="1"/>
</dbReference>
<accession>A0A9W5X7Y7</accession>
<dbReference type="PANTHER" id="PTHR33258:SF1">
    <property type="entry name" value="TRANSPOSASE INSL FOR INSERTION SEQUENCE ELEMENT IS186A-RELATED"/>
    <property type="match status" value="1"/>
</dbReference>
<keyword evidence="3" id="KW-0238">DNA-binding</keyword>
<proteinExistence type="inferred from homology"/>
<gene>
    <name evidence="7" type="ORF">GCM10011409_46190</name>
</gene>
<evidence type="ECO:0000259" key="6">
    <source>
        <dbReference type="Pfam" id="PF14294"/>
    </source>
</evidence>
<dbReference type="Pfam" id="PF01609">
    <property type="entry name" value="DDE_Tnp_1"/>
    <property type="match status" value="1"/>
</dbReference>
<sequence>MDYNTIKTVFKEYIHPLDSKVIQKMIDHAQIDRYVKKLDVLTFTNLFIYAQLQGLPSLGRISEKVKRKKSIQRLVGIEDISKSQLSRKLGAIPSEIFQVMMHHLVQKLHQALGPQKADKALEKIHLIDSSTISMCLSQYEWADFRDTKSGVKLHTSIHFCDGVSYPNGVIVTPARPADETQLDSLIVADKNTLHVFDRGYFNFEKFDTYCAEGIHFVTRIKTNTVVHVIEELPVNPCSPIIREAIVKIGKIKYPLRLVETQDNEGNNISIVCNDAKRSAQEIGDLYRTRWQIELFFKWVKQHLVLTKLYGQSENAVYNQIYIAMITFCLTLLLNHQLGYKGTLLEMLNWISDFCSVKLTTFISEIFKEPDRSSNGRRKLQHQRIFEETLAQYESGDVYHLDDLTYDPII</sequence>
<evidence type="ECO:0000256" key="4">
    <source>
        <dbReference type="ARBA" id="ARBA00023172"/>
    </source>
</evidence>
<evidence type="ECO:0000259" key="5">
    <source>
        <dbReference type="Pfam" id="PF01609"/>
    </source>
</evidence>
<evidence type="ECO:0000313" key="8">
    <source>
        <dbReference type="Proteomes" id="UP000621492"/>
    </source>
</evidence>
<keyword evidence="2" id="KW-0815">Transposition</keyword>
<organism evidence="7 8">
    <name type="scientific">Lentibacillus populi</name>
    <dbReference type="NCBI Taxonomy" id="1827502"/>
    <lineage>
        <taxon>Bacteria</taxon>
        <taxon>Bacillati</taxon>
        <taxon>Bacillota</taxon>
        <taxon>Bacilli</taxon>
        <taxon>Bacillales</taxon>
        <taxon>Bacillaceae</taxon>
        <taxon>Lentibacillus</taxon>
    </lineage>
</organism>
<dbReference type="GO" id="GO:0003677">
    <property type="term" value="F:DNA binding"/>
    <property type="evidence" value="ECO:0007669"/>
    <property type="project" value="UniProtKB-KW"/>
</dbReference>
<dbReference type="InterPro" id="IPR047952">
    <property type="entry name" value="Transpos_IS4"/>
</dbReference>
<dbReference type="NCBIfam" id="NF033592">
    <property type="entry name" value="transpos_IS4_1"/>
    <property type="match status" value="1"/>
</dbReference>
<feature type="domain" description="Transposase IS4-like" evidence="5">
    <location>
        <begin position="123"/>
        <end position="327"/>
    </location>
</feature>